<comment type="caution">
    <text evidence="1">The sequence shown here is derived from an EMBL/GenBank/DDBJ whole genome shotgun (WGS) entry which is preliminary data.</text>
</comment>
<dbReference type="Proteomes" id="UP000309128">
    <property type="component" value="Unassembled WGS sequence"/>
</dbReference>
<evidence type="ECO:0000313" key="2">
    <source>
        <dbReference type="Proteomes" id="UP000309128"/>
    </source>
</evidence>
<keyword evidence="2" id="KW-1185">Reference proteome</keyword>
<dbReference type="RefSeq" id="WP_138669513.1">
    <property type="nucleotide sequence ID" value="NZ_VCKY01000114.1"/>
</dbReference>
<reference evidence="1 2" key="1">
    <citation type="submission" date="2019-05" db="EMBL/GenBank/DDBJ databases">
        <title>Draft genome sequence of Nonomuraea turkmeniaca DSM 43926.</title>
        <authorList>
            <person name="Saricaoglu S."/>
            <person name="Isik K."/>
        </authorList>
    </citation>
    <scope>NUCLEOTIDE SEQUENCE [LARGE SCALE GENOMIC DNA]</scope>
    <source>
        <strain evidence="1 2">DSM 43926</strain>
    </source>
</reference>
<dbReference type="AlphaFoldDB" id="A0A5S4FAC4"/>
<gene>
    <name evidence="1" type="ORF">ETD86_29500</name>
</gene>
<protein>
    <submittedName>
        <fullName evidence="1">Uncharacterized protein</fullName>
    </submittedName>
</protein>
<proteinExistence type="predicted"/>
<name>A0A5S4FAC4_9ACTN</name>
<organism evidence="1 2">
    <name type="scientific">Nonomuraea turkmeniaca</name>
    <dbReference type="NCBI Taxonomy" id="103838"/>
    <lineage>
        <taxon>Bacteria</taxon>
        <taxon>Bacillati</taxon>
        <taxon>Actinomycetota</taxon>
        <taxon>Actinomycetes</taxon>
        <taxon>Streptosporangiales</taxon>
        <taxon>Streptosporangiaceae</taxon>
        <taxon>Nonomuraea</taxon>
    </lineage>
</organism>
<accession>A0A5S4FAC4</accession>
<dbReference type="EMBL" id="VCKY01000114">
    <property type="protein sequence ID" value="TMR14084.1"/>
    <property type="molecule type" value="Genomic_DNA"/>
</dbReference>
<sequence length="123" mass="13093">MMTNLLKHARGLVAAAVRPIREAAENRADYIKAIDGLREALTTYAAHEGLAAEVIWWGDYEIVRLGGVDVALARISGIAPPPPIAAKASRTNAPEDGLKISWDAFPPDASDLLPVVAMLRPAA</sequence>
<evidence type="ECO:0000313" key="1">
    <source>
        <dbReference type="EMBL" id="TMR14084.1"/>
    </source>
</evidence>